<accession>A0AB33J2C5</accession>
<protein>
    <recommendedName>
        <fullName evidence="3">DUF4488 domain-containing protein</fullName>
    </recommendedName>
</protein>
<dbReference type="EMBL" id="AP035786">
    <property type="protein sequence ID" value="BFO74066.1"/>
    <property type="molecule type" value="Genomic_DNA"/>
</dbReference>
<dbReference type="AlphaFoldDB" id="A0AB33J2C5"/>
<reference evidence="2" key="1">
    <citation type="submission" date="2024-07" db="EMBL/GenBank/DDBJ databases">
        <title>Complete genome sequence of Prevotella sp. YM-2024 GTC17254.</title>
        <authorList>
            <person name="Hayashi M."/>
            <person name="Muto Y."/>
            <person name="Tanaka K."/>
            <person name="Niwa H."/>
        </authorList>
    </citation>
    <scope>NUCLEOTIDE SEQUENCE</scope>
    <source>
        <strain evidence="2">GTC17254</strain>
    </source>
</reference>
<evidence type="ECO:0000313" key="2">
    <source>
        <dbReference type="EMBL" id="BFO74066.1"/>
    </source>
</evidence>
<evidence type="ECO:0008006" key="3">
    <source>
        <dbReference type="Google" id="ProtNLM"/>
    </source>
</evidence>
<organism evidence="2">
    <name type="scientific">Prevotella sp. GTC17254</name>
    <dbReference type="NCBI Taxonomy" id="3236794"/>
    <lineage>
        <taxon>Bacteria</taxon>
        <taxon>Pseudomonadati</taxon>
        <taxon>Bacteroidota</taxon>
        <taxon>Bacteroidia</taxon>
        <taxon>Bacteroidales</taxon>
        <taxon>Prevotellaceae</taxon>
        <taxon>Prevotella</taxon>
    </lineage>
</organism>
<sequence>MNKMRLFLIAMMMCLTISSKAQTKSNIEQKEYYMYSWVQVRWANKANGEPCFVILESRGLGNKQKPSIMKTDDGRSIVFDNMMDGLNYLELKGWELVFTEHDSFSNLLVRRKVTKEELERTVKEYTHYETTTPKVQLNLAEKNIHIDYE</sequence>
<keyword evidence="1" id="KW-0732">Signal</keyword>
<feature type="signal peptide" evidence="1">
    <location>
        <begin position="1"/>
        <end position="21"/>
    </location>
</feature>
<evidence type="ECO:0000256" key="1">
    <source>
        <dbReference type="SAM" id="SignalP"/>
    </source>
</evidence>
<gene>
    <name evidence="2" type="ORF">GTC17254_16630</name>
</gene>
<name>A0AB33J2C5_9BACT</name>
<proteinExistence type="predicted"/>
<feature type="chain" id="PRO_5044235269" description="DUF4488 domain-containing protein" evidence="1">
    <location>
        <begin position="22"/>
        <end position="149"/>
    </location>
</feature>